<dbReference type="VEuPathDB" id="FungiDB:CH63R_05085"/>
<dbReference type="Proteomes" id="UP000007174">
    <property type="component" value="Unassembled WGS sequence"/>
</dbReference>
<name>H1VKJ7_COLHI</name>
<reference evidence="2" key="1">
    <citation type="journal article" date="2012" name="Nat. Genet.">
        <title>Lifestyle transitions in plant pathogenic Colletotrichum fungi deciphered by genome and transcriptome analyses.</title>
        <authorList>
            <person name="O'Connell R.J."/>
            <person name="Thon M.R."/>
            <person name="Hacquard S."/>
            <person name="Amyotte S.G."/>
            <person name="Kleemann J."/>
            <person name="Torres M.F."/>
            <person name="Damm U."/>
            <person name="Buiate E.A."/>
            <person name="Epstein L."/>
            <person name="Alkan N."/>
            <person name="Altmueller J."/>
            <person name="Alvarado-Balderrama L."/>
            <person name="Bauser C.A."/>
            <person name="Becker C."/>
            <person name="Birren B.W."/>
            <person name="Chen Z."/>
            <person name="Choi J."/>
            <person name="Crouch J.A."/>
            <person name="Duvick J.P."/>
            <person name="Farman M.A."/>
            <person name="Gan P."/>
            <person name="Heiman D."/>
            <person name="Henrissat B."/>
            <person name="Howard R.J."/>
            <person name="Kabbage M."/>
            <person name="Koch C."/>
            <person name="Kracher B."/>
            <person name="Kubo Y."/>
            <person name="Law A.D."/>
            <person name="Lebrun M.-H."/>
            <person name="Lee Y.-H."/>
            <person name="Miyara I."/>
            <person name="Moore N."/>
            <person name="Neumann U."/>
            <person name="Nordstroem K."/>
            <person name="Panaccione D.G."/>
            <person name="Panstruga R."/>
            <person name="Place M."/>
            <person name="Proctor R.H."/>
            <person name="Prusky D."/>
            <person name="Rech G."/>
            <person name="Reinhardt R."/>
            <person name="Rollins J.A."/>
            <person name="Rounsley S."/>
            <person name="Schardl C.L."/>
            <person name="Schwartz D.C."/>
            <person name="Shenoy N."/>
            <person name="Shirasu K."/>
            <person name="Sikhakolli U.R."/>
            <person name="Stueber K."/>
            <person name="Sukno S.A."/>
            <person name="Sweigard J.A."/>
            <person name="Takano Y."/>
            <person name="Takahara H."/>
            <person name="Trail F."/>
            <person name="van der Does H.C."/>
            <person name="Voll L.M."/>
            <person name="Will I."/>
            <person name="Young S."/>
            <person name="Zeng Q."/>
            <person name="Zhang J."/>
            <person name="Zhou S."/>
            <person name="Dickman M.B."/>
            <person name="Schulze-Lefert P."/>
            <person name="Ver Loren van Themaat E."/>
            <person name="Ma L.-J."/>
            <person name="Vaillancourt L.J."/>
        </authorList>
    </citation>
    <scope>NUCLEOTIDE SEQUENCE [LARGE SCALE GENOMIC DNA]</scope>
    <source>
        <strain evidence="2">IMI 349063</strain>
    </source>
</reference>
<accession>H1VKJ7</accession>
<organism evidence="1 2">
    <name type="scientific">Colletotrichum higginsianum (strain IMI 349063)</name>
    <name type="common">Crucifer anthracnose fungus</name>
    <dbReference type="NCBI Taxonomy" id="759273"/>
    <lineage>
        <taxon>Eukaryota</taxon>
        <taxon>Fungi</taxon>
        <taxon>Dikarya</taxon>
        <taxon>Ascomycota</taxon>
        <taxon>Pezizomycotina</taxon>
        <taxon>Sordariomycetes</taxon>
        <taxon>Hypocreomycetidae</taxon>
        <taxon>Glomerellales</taxon>
        <taxon>Glomerellaceae</taxon>
        <taxon>Colletotrichum</taxon>
        <taxon>Colletotrichum destructivum species complex</taxon>
    </lineage>
</organism>
<evidence type="ECO:0000313" key="1">
    <source>
        <dbReference type="EMBL" id="CCF40750.1"/>
    </source>
</evidence>
<evidence type="ECO:0000313" key="2">
    <source>
        <dbReference type="Proteomes" id="UP000007174"/>
    </source>
</evidence>
<sequence length="806" mass="91258">MPPKKPLAHWWLKPTFPSLDSEGTDFCDYTPVPKPPSPSLDALFISEHVQLRSLGGLRTSESIILQQLEPYTPRVVLPKVLAGFDSGDSSEEEEQIANDLFNNDDDDYSIDDEPGGAPLFPSKEFSHSMPAPWVERDFVQVDESKWFKLFRKERWASYCHSDPSQVSVDIDNDDHWRRLSRVIEIANRILNEVADQEWIGSFLDPRARDIRAPVTSGKGSASQSNTVIYRVVPSPPASRLSKAQARAALDDIAEYFFWGFHMPDEYPNVTGKTYHVPTDDGTHAHWMTLALDSLTPVFKDSTPEDPEGRQVAVGMAKTFFDEERWAEAGYSFENSVFGTTVKNHWVCDDGRIQYLGIRGLSPHTCESALHYTYDNWSNGDPFIDVPLGIPAVFPCALTTSDFWESHVQRYGASSLRTSWVCEGRSELSKGTMHVWPAKVMSEPYKYSRYVELNKSMKSVAQMLRKRRLDLKRLRPWYAEEYAFWCQTAFGFLALAALPIRTSPLRYQDESIGEFPDRISQGLRPGFAGNEDLVDWLLKYGERILANKKSNTLHGTRSPSHDKELCMSNADLAFRRWEALGCVTGSIVCDFETELQIMRRRLDQAPFDDVFLDWDSVSWRVLTPYQGPAAHSSPVSLRPDNKRAHQSKGVDADIPAWAIARPMMMVSTAPAPVRTRPNGTRVPYYTVGEVGDHQTIGASGVWGCLFDGKEMEIYDITDLILDQDGDVLEWNYATMATFTQPSPILGAPRVIDPQVFSQEWSKLFRSRNRFIGNVMIDRVREDVMINDGKLGRPRWAALANSVFDITG</sequence>
<dbReference type="eggNOG" id="ENOG502RSFR">
    <property type="taxonomic scope" value="Eukaryota"/>
</dbReference>
<dbReference type="HOGENOM" id="CLU_349494_0_0_1"/>
<dbReference type="AlphaFoldDB" id="H1VKJ7"/>
<proteinExistence type="predicted"/>
<gene>
    <name evidence="1" type="ORF">CH063_11232</name>
</gene>
<dbReference type="EMBL" id="CACQ02004271">
    <property type="protein sequence ID" value="CCF40750.1"/>
    <property type="molecule type" value="Genomic_DNA"/>
</dbReference>
<protein>
    <submittedName>
        <fullName evidence="1">Uncharacterized protein</fullName>
    </submittedName>
</protein>